<dbReference type="AlphaFoldDB" id="A0A0F9PK81"/>
<organism evidence="2">
    <name type="scientific">marine sediment metagenome</name>
    <dbReference type="NCBI Taxonomy" id="412755"/>
    <lineage>
        <taxon>unclassified sequences</taxon>
        <taxon>metagenomes</taxon>
        <taxon>ecological metagenomes</taxon>
    </lineage>
</organism>
<keyword evidence="1" id="KW-0175">Coiled coil</keyword>
<feature type="coiled-coil region" evidence="1">
    <location>
        <begin position="122"/>
        <end position="166"/>
    </location>
</feature>
<gene>
    <name evidence="2" type="ORF">LCGC14_0890480</name>
</gene>
<reference evidence="2" key="1">
    <citation type="journal article" date="2015" name="Nature">
        <title>Complex archaea that bridge the gap between prokaryotes and eukaryotes.</title>
        <authorList>
            <person name="Spang A."/>
            <person name="Saw J.H."/>
            <person name="Jorgensen S.L."/>
            <person name="Zaremba-Niedzwiedzka K."/>
            <person name="Martijn J."/>
            <person name="Lind A.E."/>
            <person name="van Eijk R."/>
            <person name="Schleper C."/>
            <person name="Guy L."/>
            <person name="Ettema T.J."/>
        </authorList>
    </citation>
    <scope>NUCLEOTIDE SEQUENCE</scope>
</reference>
<proteinExistence type="predicted"/>
<sequence>MEEFLQKLRLSNNAIEIYLKSVGKYPLTYNELYSIVPKSTPEEFEEYLTQLINGGLMLQIIPKKQEKLLHYQALPPILPIISYYENITTNLSAIKNSIQELLLDRVHQTFQQENPIELDSMLKTFQETRKDIEEDIIIQKQEVEDIVEGMEELKKIEGKLSVLKQQIKGGTQTLFASLLRNISDFKSELTDKINALEFKKHKQEIISIIEQIFTEKLDLLLEDFSNTLYDTVEKEFEGTKKPVDNLINTGIQNRDDFKLILLNMLNNFETKMNKIYEIIKENRETLSNKMKNLELKITGNLNEIVQNSVEEVSNLNKPVENLMKGFYSEMKVLNSKIPDIWFISSQIKLKEEIQKSISTSKEDLILIVPHLDNFITVDQFEKLPKSLKLKVVSSEPHTNSSVKKFTSITNLAYRTLENNKFIALRGDKTNFVIGVILQDAKDSLYDFIGIGSNSKEIIEVMDPILSDTWKNAFSDTFYATQKAQAKTVTSRNLESSKSIKAKTIDEIHPVKEVQVNIRKVEEKKIAVISAKNLSESPAKIKNITQELREKITFTASPIEKKGDKDGLLIVSNFNTLIQNLNNLKGEYFSRELQKIADLVLERRGFSVTLHKLRSLINKYRYNEGLLEAEDKKEIIENIEEWKIKLG</sequence>
<name>A0A0F9PK81_9ZZZZ</name>
<protein>
    <submittedName>
        <fullName evidence="2">Uncharacterized protein</fullName>
    </submittedName>
</protein>
<feature type="coiled-coil region" evidence="1">
    <location>
        <begin position="276"/>
        <end position="303"/>
    </location>
</feature>
<comment type="caution">
    <text evidence="2">The sequence shown here is derived from an EMBL/GenBank/DDBJ whole genome shotgun (WGS) entry which is preliminary data.</text>
</comment>
<evidence type="ECO:0000256" key="1">
    <source>
        <dbReference type="SAM" id="Coils"/>
    </source>
</evidence>
<accession>A0A0F9PK81</accession>
<evidence type="ECO:0000313" key="2">
    <source>
        <dbReference type="EMBL" id="KKN24872.1"/>
    </source>
</evidence>
<dbReference type="EMBL" id="LAZR01002849">
    <property type="protein sequence ID" value="KKN24872.1"/>
    <property type="molecule type" value="Genomic_DNA"/>
</dbReference>